<accession>A0A066W4M1</accession>
<comment type="caution">
    <text evidence="8">The sequence shown here is derived from an EMBL/GenBank/DDBJ whole genome shotgun (WGS) entry which is preliminary data.</text>
</comment>
<organism evidence="8 9">
    <name type="scientific">Tilletiaria anomala (strain ATCC 24038 / CBS 436.72 / UBC 951)</name>
    <dbReference type="NCBI Taxonomy" id="1037660"/>
    <lineage>
        <taxon>Eukaryota</taxon>
        <taxon>Fungi</taxon>
        <taxon>Dikarya</taxon>
        <taxon>Basidiomycota</taxon>
        <taxon>Ustilaginomycotina</taxon>
        <taxon>Exobasidiomycetes</taxon>
        <taxon>Georgefischeriales</taxon>
        <taxon>Tilletiariaceae</taxon>
        <taxon>Tilletiaria</taxon>
    </lineage>
</organism>
<dbReference type="STRING" id="1037660.A0A066W4M1"/>
<dbReference type="SUPFAM" id="SSF81296">
    <property type="entry name" value="E set domains"/>
    <property type="match status" value="1"/>
</dbReference>
<keyword evidence="3" id="KW-0347">Helicase</keyword>
<sequence>MLCQIEVAWLEGLIASAPANVDDYMALTSQNNGSENQDDGFEGSSIPRSLWLDLLDAAVALEEFPVHEESSVSAADALSLHLTATYPEETTRETILSSVCGVLEKATASTSARESAAGELAELLGYEHVELVTRLLENPKEVVSSFSAQPSMNRSSYTPLAVPQQASSAKRAFPHKPYTPGSQVTIRSREEIQQAKASRNAVRREQHARARDFVSSHNADELSTEEMLRLREEDLQRAAKEPQPLFSGNGRSTDGPQYPHVFSSGISGSTLSVFGSKFSLPMGTTREEHTYYEEITIPPPKTVPMRINERLVPIPEMDPLCRGAFPGYKSLNRLQSVVYPLGYGSNENLLVCAPTGAGKTDVAMLAVLRCISQYAASSELSGSSGGGFRIAKDDFKIVYVAPMKALASEIVRKFSKRLSYLGVVVRELTGDMQLTRREIAETQMIVTTPEKWDVVTRRPAGEGEIAARLKLLIIDEVHLLHEDRGAVIETIVARTLRLVESSQNLIRIVGLSATLPNYVDVADFLRVNRYKGLFYFDSSFRPVPLEQHFVGVKGKAGSPTSRSNLDKVTFEKVSALLHEGHQVMVFVHARKETVKSAMSLKEMCSAEGLLDLLTDGRDEHPRFQFFKSELSTSRNREMRELFDSGFGIHHAGMLRSDRNLSERMFEAGITKVLCCTATLAWGVNLPAYAVVIKGTDVYDSSAGKFVDLSILDVLQIFGRAGRPQYEDLGVGYICTPLEKLSHYVDSITSQHPIESSFIKGLADSLNAEVALGTVASVVDGVSWLGYTYLHTRMRKQPLIYGMEHQEVSDDPHLGAKRQQLITSAAKQLAENKMVTFDATSGAIKITPLGRIAARYYIGWKTIETFNSKLRPSMSEADVLSVLSLASDFEQIIPRDNEEKELKKMLENAPCEVPGGIETAPGKVNILLQAYISKFYVEDFALVSETAYVAQNAARILRAMIEIALANKWAPTAHSLISMSKAVEKRLWPFDHPLSQGNLSADTLFNLTRWADDIEIAELAAMHAADLGKLIHLNERLGGFVKQAAKEFPQLKIQSSFRPIMYDVLEVQLQVTADFEWSDKAHGGSEPFYIWIEAPDSTHILQWALVHVRKGSFKTPLRFLLTMPPATFDSLTVRWMSDRWLGAEASHDVNLQSLQMPSVQAVHGKLLDLPLIAACDVASDSVLTEGLKQVMLGLTPIQTQSLHSFLHTSGNNLLCAPAGSGSSTLGHLAVVENLRKDPSARALVVGAQPGLLLADYRRFRNLFPSVREGDIAVVAKPDLLIRSQASIVFVTSRVLLEAALVDRSWMQNFRLCLADDLHLLDASYDLALSLSLRAMPLCRFLGCSASLQDSSTLASWLGAAEHSTFSFRPTDRPVSLTESIVSFDVPHSQGLMKAMIKPAYDAISACRGSAIIFVPSRAQCYHTAEDLATASASDLDAQPWLGIPSKELEAMSLGLHQVDLNQILVHGIGIYEEGMHQKDKRLVLSLFERRILKALIASKSASWTLEVKADLSVVMSTQYVVLQQSGNPFSKEYVPQRQIVDYSAETLVRMHSFAAHAAARDSNASSSALILTQTTQEDFYKKTLRSGLPLESPLFDEEDETLRTTILRIIITGYLESLQDVLDLLSWTFAFRRFNDNPSFYGATHDDAERPAPFISELCDSSLRSLSEQGLAKVAEAGGISVTPLGQALAPNPRAFTALQLVWRTVKLDKAHLVSLVAQHGTDWRARISAGDHAYLDDLRDKTEGAWLGIFSVTRRNAEKGIEGWTPQLAARLLLANYFAKGSGTAVMTLDHRLETQEAAVVLQLLQHV</sequence>
<dbReference type="SUPFAM" id="SSF46785">
    <property type="entry name" value="Winged helix' DNA-binding domain"/>
    <property type="match status" value="1"/>
</dbReference>
<evidence type="ECO:0000313" key="8">
    <source>
        <dbReference type="EMBL" id="KDN48882.1"/>
    </source>
</evidence>
<dbReference type="Pfam" id="PF00271">
    <property type="entry name" value="Helicase_C"/>
    <property type="match status" value="1"/>
</dbReference>
<feature type="compositionally biased region" description="Polar residues" evidence="5">
    <location>
        <begin position="146"/>
        <end position="168"/>
    </location>
</feature>
<dbReference type="InterPro" id="IPR014756">
    <property type="entry name" value="Ig_E-set"/>
</dbReference>
<dbReference type="OrthoDB" id="5575at2759"/>
<dbReference type="PROSITE" id="PS51192">
    <property type="entry name" value="HELICASE_ATP_BIND_1"/>
    <property type="match status" value="2"/>
</dbReference>
<reference evidence="8 9" key="1">
    <citation type="submission" date="2014-05" db="EMBL/GenBank/DDBJ databases">
        <title>Draft genome sequence of a rare smut relative, Tilletiaria anomala UBC 951.</title>
        <authorList>
            <consortium name="DOE Joint Genome Institute"/>
            <person name="Toome M."/>
            <person name="Kuo A."/>
            <person name="Henrissat B."/>
            <person name="Lipzen A."/>
            <person name="Tritt A."/>
            <person name="Yoshinaga Y."/>
            <person name="Zane M."/>
            <person name="Barry K."/>
            <person name="Grigoriev I.V."/>
            <person name="Spatafora J.W."/>
            <person name="Aimea M.C."/>
        </authorList>
    </citation>
    <scope>NUCLEOTIDE SEQUENCE [LARGE SCALE GENOMIC DNA]</scope>
    <source>
        <strain evidence="8 9">UBC 951</strain>
    </source>
</reference>
<dbReference type="PIRSF" id="PIRSF039073">
    <property type="entry name" value="BRR2"/>
    <property type="match status" value="1"/>
</dbReference>
<dbReference type="PANTHER" id="PTHR47961:SF13">
    <property type="entry name" value="ACTIVATING SIGNAL COINTEGRATOR 1 COMPLEX SUBUNIT 3"/>
    <property type="match status" value="1"/>
</dbReference>
<feature type="domain" description="Helicase ATP-binding" evidence="6">
    <location>
        <begin position="1202"/>
        <end position="1364"/>
    </location>
</feature>
<keyword evidence="2" id="KW-0378">Hydrolase</keyword>
<feature type="region of interest" description="Disordered" evidence="5">
    <location>
        <begin position="146"/>
        <end position="225"/>
    </location>
</feature>
<evidence type="ECO:0000256" key="3">
    <source>
        <dbReference type="ARBA" id="ARBA00022806"/>
    </source>
</evidence>
<evidence type="ECO:0000313" key="9">
    <source>
        <dbReference type="Proteomes" id="UP000027361"/>
    </source>
</evidence>
<dbReference type="InterPro" id="IPR011545">
    <property type="entry name" value="DEAD/DEAH_box_helicase_dom"/>
</dbReference>
<dbReference type="GO" id="GO:0004386">
    <property type="term" value="F:helicase activity"/>
    <property type="evidence" value="ECO:0007669"/>
    <property type="project" value="UniProtKB-KW"/>
</dbReference>
<dbReference type="GeneID" id="25266445"/>
<dbReference type="SMART" id="SM00487">
    <property type="entry name" value="DEXDc"/>
    <property type="match status" value="2"/>
</dbReference>
<dbReference type="Gene3D" id="2.60.40.150">
    <property type="entry name" value="C2 domain"/>
    <property type="match status" value="1"/>
</dbReference>
<evidence type="ECO:0000259" key="6">
    <source>
        <dbReference type="PROSITE" id="PS51192"/>
    </source>
</evidence>
<evidence type="ECO:0000256" key="1">
    <source>
        <dbReference type="ARBA" id="ARBA00022741"/>
    </source>
</evidence>
<dbReference type="FunFam" id="3.40.50.300:FF:000062">
    <property type="entry name" value="U5 small nuclear ribonucleoprotein helicase"/>
    <property type="match status" value="1"/>
</dbReference>
<dbReference type="SMART" id="SM00973">
    <property type="entry name" value="Sec63"/>
    <property type="match status" value="1"/>
</dbReference>
<dbReference type="Pfam" id="PF23445">
    <property type="entry name" value="WHD_SNRNP200"/>
    <property type="match status" value="2"/>
</dbReference>
<dbReference type="HOGENOM" id="CLU_000335_2_2_1"/>
<name>A0A066W4M1_TILAU</name>
<dbReference type="GO" id="GO:0003676">
    <property type="term" value="F:nucleic acid binding"/>
    <property type="evidence" value="ECO:0007669"/>
    <property type="project" value="InterPro"/>
</dbReference>
<dbReference type="Gene3D" id="3.40.50.300">
    <property type="entry name" value="P-loop containing nucleotide triphosphate hydrolases"/>
    <property type="match status" value="4"/>
</dbReference>
<dbReference type="InterPro" id="IPR057842">
    <property type="entry name" value="WH_MER3"/>
</dbReference>
<feature type="domain" description="Helicase C-terminal" evidence="7">
    <location>
        <begin position="544"/>
        <end position="769"/>
    </location>
</feature>
<dbReference type="SUPFAM" id="SSF52540">
    <property type="entry name" value="P-loop containing nucleoside triphosphate hydrolases"/>
    <property type="match status" value="4"/>
</dbReference>
<dbReference type="CDD" id="cd18020">
    <property type="entry name" value="DEXHc_ASCC3_1"/>
    <property type="match status" value="1"/>
</dbReference>
<dbReference type="EMBL" id="JMSN01000023">
    <property type="protein sequence ID" value="KDN48882.1"/>
    <property type="molecule type" value="Genomic_DNA"/>
</dbReference>
<evidence type="ECO:0000256" key="2">
    <source>
        <dbReference type="ARBA" id="ARBA00022801"/>
    </source>
</evidence>
<feature type="domain" description="Helicase ATP-binding" evidence="6">
    <location>
        <begin position="340"/>
        <end position="533"/>
    </location>
</feature>
<dbReference type="RefSeq" id="XP_013244248.1">
    <property type="nucleotide sequence ID" value="XM_013388794.1"/>
</dbReference>
<dbReference type="Pfam" id="PF00270">
    <property type="entry name" value="DEAD"/>
    <property type="match status" value="2"/>
</dbReference>
<dbReference type="InterPro" id="IPR035892">
    <property type="entry name" value="C2_domain_sf"/>
</dbReference>
<dbReference type="OMA" id="MCSATEF"/>
<protein>
    <submittedName>
        <fullName evidence="8">Sec63-domain-containing protein</fullName>
    </submittedName>
</protein>
<dbReference type="FunFam" id="3.40.50.300:FF:000102">
    <property type="entry name" value="RNA helicase, activating signal cointegrator 1"/>
    <property type="match status" value="1"/>
</dbReference>
<dbReference type="InterPro" id="IPR027417">
    <property type="entry name" value="P-loop_NTPase"/>
</dbReference>
<keyword evidence="1" id="KW-0547">Nucleotide-binding</keyword>
<dbReference type="FunFam" id="1.10.10.10:FF:000024">
    <property type="entry name" value="U5 small nuclear ribonucleoprotein helicase"/>
    <property type="match status" value="1"/>
</dbReference>
<dbReference type="InParanoid" id="A0A066W4M1"/>
<dbReference type="FunFam" id="1.10.3380.10:FF:000001">
    <property type="entry name" value="U5 small nuclear ribonucleoprotein helicase"/>
    <property type="match status" value="1"/>
</dbReference>
<dbReference type="InterPro" id="IPR001650">
    <property type="entry name" value="Helicase_C-like"/>
</dbReference>
<gene>
    <name evidence="8" type="ORF">K437DRAFT_273362</name>
</gene>
<evidence type="ECO:0000259" key="7">
    <source>
        <dbReference type="PROSITE" id="PS51194"/>
    </source>
</evidence>
<dbReference type="Gene3D" id="1.10.10.10">
    <property type="entry name" value="Winged helix-like DNA-binding domain superfamily/Winged helix DNA-binding domain"/>
    <property type="match status" value="2"/>
</dbReference>
<dbReference type="PANTHER" id="PTHR47961">
    <property type="entry name" value="DNA POLYMERASE THETA, PUTATIVE (AFU_ORTHOLOGUE AFUA_1G05260)-RELATED"/>
    <property type="match status" value="1"/>
</dbReference>
<keyword evidence="4" id="KW-0067">ATP-binding</keyword>
<keyword evidence="9" id="KW-1185">Reference proteome</keyword>
<dbReference type="GO" id="GO:0005524">
    <property type="term" value="F:ATP binding"/>
    <property type="evidence" value="ECO:0007669"/>
    <property type="project" value="UniProtKB-KW"/>
</dbReference>
<dbReference type="SUPFAM" id="SSF158702">
    <property type="entry name" value="Sec63 N-terminal domain-like"/>
    <property type="match status" value="1"/>
</dbReference>
<dbReference type="CDD" id="cd18795">
    <property type="entry name" value="SF2_C_Ski2"/>
    <property type="match status" value="1"/>
</dbReference>
<dbReference type="Proteomes" id="UP000027361">
    <property type="component" value="Unassembled WGS sequence"/>
</dbReference>
<dbReference type="InterPro" id="IPR050474">
    <property type="entry name" value="Hel308_SKI2-like"/>
</dbReference>
<dbReference type="InterPro" id="IPR014001">
    <property type="entry name" value="Helicase_ATP-bd"/>
</dbReference>
<dbReference type="SMART" id="SM00490">
    <property type="entry name" value="HELICc"/>
    <property type="match status" value="1"/>
</dbReference>
<dbReference type="Pfam" id="PF02889">
    <property type="entry name" value="Sec63"/>
    <property type="match status" value="1"/>
</dbReference>
<evidence type="ECO:0000256" key="5">
    <source>
        <dbReference type="SAM" id="MobiDB-lite"/>
    </source>
</evidence>
<dbReference type="GO" id="GO:0016787">
    <property type="term" value="F:hydrolase activity"/>
    <property type="evidence" value="ECO:0007669"/>
    <property type="project" value="UniProtKB-KW"/>
</dbReference>
<proteinExistence type="predicted"/>
<dbReference type="InterPro" id="IPR036390">
    <property type="entry name" value="WH_DNA-bd_sf"/>
</dbReference>
<dbReference type="InterPro" id="IPR036388">
    <property type="entry name" value="WH-like_DNA-bd_sf"/>
</dbReference>
<dbReference type="PROSITE" id="PS51194">
    <property type="entry name" value="HELICASE_CTER"/>
    <property type="match status" value="1"/>
</dbReference>
<dbReference type="InterPro" id="IPR004179">
    <property type="entry name" value="Sec63-dom"/>
</dbReference>
<dbReference type="Gene3D" id="1.10.3380.10">
    <property type="entry name" value="Sec63 N-terminal domain-like domain"/>
    <property type="match status" value="1"/>
</dbReference>
<evidence type="ECO:0000256" key="4">
    <source>
        <dbReference type="ARBA" id="ARBA00022840"/>
    </source>
</evidence>
<feature type="compositionally biased region" description="Basic and acidic residues" evidence="5">
    <location>
        <begin position="202"/>
        <end position="225"/>
    </location>
</feature>